<proteinExistence type="predicted"/>
<gene>
    <name evidence="2" type="ORF">JKP88DRAFT_261459</name>
</gene>
<accession>A0A835YLJ2</accession>
<dbReference type="AlphaFoldDB" id="A0A835YLJ2"/>
<keyword evidence="1" id="KW-0812">Transmembrane</keyword>
<keyword evidence="1" id="KW-0472">Membrane</keyword>
<protein>
    <submittedName>
        <fullName evidence="2">Uncharacterized protein</fullName>
    </submittedName>
</protein>
<comment type="caution">
    <text evidence="2">The sequence shown here is derived from an EMBL/GenBank/DDBJ whole genome shotgun (WGS) entry which is preliminary data.</text>
</comment>
<reference evidence="2" key="1">
    <citation type="submission" date="2021-02" db="EMBL/GenBank/DDBJ databases">
        <title>First Annotated Genome of the Yellow-green Alga Tribonema minus.</title>
        <authorList>
            <person name="Mahan K.M."/>
        </authorList>
    </citation>
    <scope>NUCLEOTIDE SEQUENCE</scope>
    <source>
        <strain evidence="2">UTEX B ZZ1240</strain>
    </source>
</reference>
<sequence>MASPGAFHHSLWSQPGKSVESVLDEVEELRQVPPDISAAIECFHGNSVTTVTGGGTGETRIVASHLSASGTGSNFAIGGHRRRQQRTIAELPVMTFSAVHKFSFENWRDGSAPPLEPSEGARRPVLLTLRVRVIYVDAATQAAYDAMCRDLHHAHYKDDDSYKFVWRNELAGDRMPAQVLALPSCGSAWLSWPVYLLSVLTLTHGVLHFALDKWVSKRVYFITKEVRAGPGTAF</sequence>
<organism evidence="2 3">
    <name type="scientific">Tribonema minus</name>
    <dbReference type="NCBI Taxonomy" id="303371"/>
    <lineage>
        <taxon>Eukaryota</taxon>
        <taxon>Sar</taxon>
        <taxon>Stramenopiles</taxon>
        <taxon>Ochrophyta</taxon>
        <taxon>PX clade</taxon>
        <taxon>Xanthophyceae</taxon>
        <taxon>Tribonematales</taxon>
        <taxon>Tribonemataceae</taxon>
        <taxon>Tribonema</taxon>
    </lineage>
</organism>
<keyword evidence="1" id="KW-1133">Transmembrane helix</keyword>
<feature type="transmembrane region" description="Helical" evidence="1">
    <location>
        <begin position="189"/>
        <end position="211"/>
    </location>
</feature>
<evidence type="ECO:0000313" key="3">
    <source>
        <dbReference type="Proteomes" id="UP000664859"/>
    </source>
</evidence>
<name>A0A835YLJ2_9STRA</name>
<dbReference type="EMBL" id="JAFCMP010000525">
    <property type="protein sequence ID" value="KAG5177464.1"/>
    <property type="molecule type" value="Genomic_DNA"/>
</dbReference>
<evidence type="ECO:0000313" key="2">
    <source>
        <dbReference type="EMBL" id="KAG5177464.1"/>
    </source>
</evidence>
<keyword evidence="3" id="KW-1185">Reference proteome</keyword>
<dbReference type="Proteomes" id="UP000664859">
    <property type="component" value="Unassembled WGS sequence"/>
</dbReference>
<evidence type="ECO:0000256" key="1">
    <source>
        <dbReference type="SAM" id="Phobius"/>
    </source>
</evidence>